<proteinExistence type="predicted"/>
<sequence>MLLDTRLCACDLGGRVCYENSRQRSPSPERARGAIPELQFRSPNILVGEQRCKSLHKEASWNECGGFQCPHCRFLKSEKMGRSCLDDIDAQRTEDNPEE</sequence>
<protein>
    <submittedName>
        <fullName evidence="1">Uncharacterized protein</fullName>
    </submittedName>
</protein>
<reference evidence="1" key="1">
    <citation type="submission" date="2021-01" db="EMBL/GenBank/DDBJ databases">
        <authorList>
            <person name="Corre E."/>
            <person name="Pelletier E."/>
            <person name="Niang G."/>
            <person name="Scheremetjew M."/>
            <person name="Finn R."/>
            <person name="Kale V."/>
            <person name="Holt S."/>
            <person name="Cochrane G."/>
            <person name="Meng A."/>
            <person name="Brown T."/>
            <person name="Cohen L."/>
        </authorList>
    </citation>
    <scope>NUCLEOTIDE SEQUENCE</scope>
    <source>
        <strain evidence="1">CCAP1064/1</strain>
    </source>
</reference>
<gene>
    <name evidence="1" type="ORF">PINE0816_LOCUS5028</name>
</gene>
<dbReference type="AlphaFoldDB" id="A0A7S0GC61"/>
<evidence type="ECO:0000313" key="1">
    <source>
        <dbReference type="EMBL" id="CAD8408906.1"/>
    </source>
</evidence>
<organism evidence="1">
    <name type="scientific">Proboscia inermis</name>
    <dbReference type="NCBI Taxonomy" id="420281"/>
    <lineage>
        <taxon>Eukaryota</taxon>
        <taxon>Sar</taxon>
        <taxon>Stramenopiles</taxon>
        <taxon>Ochrophyta</taxon>
        <taxon>Bacillariophyta</taxon>
        <taxon>Coscinodiscophyceae</taxon>
        <taxon>Rhizosoleniophycidae</taxon>
        <taxon>Rhizosoleniales</taxon>
        <taxon>Rhizosoleniaceae</taxon>
        <taxon>Proboscia</taxon>
    </lineage>
</organism>
<accession>A0A7S0GC61</accession>
<dbReference type="EMBL" id="HBEL01010562">
    <property type="protein sequence ID" value="CAD8408906.1"/>
    <property type="molecule type" value="Transcribed_RNA"/>
</dbReference>
<name>A0A7S0GC61_9STRA</name>